<keyword evidence="4" id="KW-1185">Reference proteome</keyword>
<dbReference type="Gene3D" id="1.20.1440.60">
    <property type="entry name" value="23S rRNA-intervening sequence"/>
    <property type="match status" value="1"/>
</dbReference>
<dbReference type="AlphaFoldDB" id="A0A7D7QTD3"/>
<dbReference type="Proteomes" id="UP000539710">
    <property type="component" value="Unassembled WGS sequence"/>
</dbReference>
<protein>
    <submittedName>
        <fullName evidence="2">Four helix bundle protein</fullName>
    </submittedName>
</protein>
<dbReference type="RefSeq" id="WP_181886727.1">
    <property type="nucleotide sequence ID" value="NZ_CP059472.1"/>
</dbReference>
<dbReference type="Pfam" id="PF05635">
    <property type="entry name" value="23S_rRNA_IVP"/>
    <property type="match status" value="1"/>
</dbReference>
<reference evidence="2 3" key="1">
    <citation type="submission" date="2020-07" db="EMBL/GenBank/DDBJ databases">
        <title>Chryseobacterium sp.cx-624.</title>
        <authorList>
            <person name="Yang C."/>
        </authorList>
    </citation>
    <scope>NUCLEOTIDE SEQUENCE [LARGE SCALE GENOMIC DNA]</scope>
    <source>
        <strain evidence="2">Cx-624</strain>
        <strain evidence="3">cx-624</strain>
    </source>
</reference>
<dbReference type="PANTHER" id="PTHR38471">
    <property type="entry name" value="FOUR HELIX BUNDLE PROTEIN"/>
    <property type="match status" value="1"/>
</dbReference>
<dbReference type="InterPro" id="IPR036583">
    <property type="entry name" value="23S_rRNA_IVS_sf"/>
</dbReference>
<dbReference type="NCBIfam" id="TIGR02436">
    <property type="entry name" value="four helix bundle protein"/>
    <property type="match status" value="1"/>
</dbReference>
<gene>
    <name evidence="2" type="ORF">H1R16_09740</name>
    <name evidence="1" type="ORF">H2507_05725</name>
</gene>
<dbReference type="KEGG" id="cbau:H1R16_09740"/>
<evidence type="ECO:0000313" key="2">
    <source>
        <dbReference type="EMBL" id="QMS97987.1"/>
    </source>
</evidence>
<evidence type="ECO:0000313" key="4">
    <source>
        <dbReference type="Proteomes" id="UP000539710"/>
    </source>
</evidence>
<dbReference type="CDD" id="cd16377">
    <property type="entry name" value="23S_rRNA_IVP_like"/>
    <property type="match status" value="1"/>
</dbReference>
<dbReference type="Proteomes" id="UP000515349">
    <property type="component" value="Chromosome"/>
</dbReference>
<evidence type="ECO:0000313" key="1">
    <source>
        <dbReference type="EMBL" id="MBA5246660.1"/>
    </source>
</evidence>
<dbReference type="InterPro" id="IPR012657">
    <property type="entry name" value="23S_rRNA-intervening_sequence"/>
</dbReference>
<name>A0A7D7QTD3_9FLAO</name>
<accession>A0A7D7QTD3</accession>
<reference evidence="1" key="3">
    <citation type="submission" date="2020-07" db="EMBL/GenBank/DDBJ databases">
        <authorList>
            <person name="Yang C."/>
        </authorList>
    </citation>
    <scope>NUCLEOTIDE SEQUENCE</scope>
    <source>
        <strain evidence="1">Cx-624</strain>
    </source>
</reference>
<organism evidence="2 3">
    <name type="scientific">Marnyiella aurantia</name>
    <dbReference type="NCBI Taxonomy" id="2758037"/>
    <lineage>
        <taxon>Bacteria</taxon>
        <taxon>Pseudomonadati</taxon>
        <taxon>Bacteroidota</taxon>
        <taxon>Flavobacteriia</taxon>
        <taxon>Flavobacteriales</taxon>
        <taxon>Weeksellaceae</taxon>
        <taxon>Marnyiella</taxon>
    </lineage>
</organism>
<dbReference type="PANTHER" id="PTHR38471:SF2">
    <property type="entry name" value="FOUR HELIX BUNDLE PROTEIN"/>
    <property type="match status" value="1"/>
</dbReference>
<dbReference type="EMBL" id="JACEUX010000001">
    <property type="protein sequence ID" value="MBA5246660.1"/>
    <property type="molecule type" value="Genomic_DNA"/>
</dbReference>
<dbReference type="EMBL" id="CP059472">
    <property type="protein sequence ID" value="QMS97987.1"/>
    <property type="molecule type" value="Genomic_DNA"/>
</dbReference>
<sequence>MYTFYFEKLEVWQNARNLVKDIYLVSRKFPDEERFGITNQLRRAATGIMANIAEGTGKSTNKDKSRFINIAYSTGLEVISFLVLARDLELISEEEYIELRHQTEKITNQLNAFNNSLK</sequence>
<evidence type="ECO:0000313" key="3">
    <source>
        <dbReference type="Proteomes" id="UP000515349"/>
    </source>
</evidence>
<reference evidence="4" key="2">
    <citation type="submission" date="2020-07" db="EMBL/GenBank/DDBJ databases">
        <title>Flavobacterium sp. xlx-214.</title>
        <authorList>
            <person name="Yang C."/>
        </authorList>
    </citation>
    <scope>NUCLEOTIDE SEQUENCE [LARGE SCALE GENOMIC DNA]</scope>
    <source>
        <strain evidence="4">CX-624</strain>
    </source>
</reference>
<dbReference type="SUPFAM" id="SSF158446">
    <property type="entry name" value="IVS-encoded protein-like"/>
    <property type="match status" value="1"/>
</dbReference>
<proteinExistence type="predicted"/>